<dbReference type="PROSITE" id="PS51186">
    <property type="entry name" value="GNAT"/>
    <property type="match status" value="1"/>
</dbReference>
<gene>
    <name evidence="9" type="primary">hisA</name>
    <name evidence="13" type="ORF">GA0116948_101433</name>
</gene>
<comment type="subcellular location">
    <subcellularLocation>
        <location evidence="2 9 11">Cytoplasm</location>
    </subcellularLocation>
</comment>
<evidence type="ECO:0000256" key="3">
    <source>
        <dbReference type="ARBA" id="ARBA00005133"/>
    </source>
</evidence>
<dbReference type="Proteomes" id="UP000242818">
    <property type="component" value="Unassembled WGS sequence"/>
</dbReference>
<keyword evidence="8 9" id="KW-0413">Isomerase</keyword>
<dbReference type="STRING" id="1335309.GA0116948_101433"/>
<dbReference type="GO" id="GO:0005737">
    <property type="term" value="C:cytoplasm"/>
    <property type="evidence" value="ECO:0007669"/>
    <property type="project" value="UniProtKB-SubCell"/>
</dbReference>
<evidence type="ECO:0000256" key="11">
    <source>
        <dbReference type="RuleBase" id="RU003658"/>
    </source>
</evidence>
<name>A0A1C3ZK29_9BACT</name>
<evidence type="ECO:0000256" key="4">
    <source>
        <dbReference type="ARBA" id="ARBA00009667"/>
    </source>
</evidence>
<evidence type="ECO:0000313" key="13">
    <source>
        <dbReference type="EMBL" id="SCB82688.1"/>
    </source>
</evidence>
<evidence type="ECO:0000256" key="6">
    <source>
        <dbReference type="ARBA" id="ARBA00022605"/>
    </source>
</evidence>
<comment type="similarity">
    <text evidence="4 9 10">Belongs to the HisA/HisF family.</text>
</comment>
<feature type="active site" description="Proton acceptor" evidence="9">
    <location>
        <position position="150"/>
    </location>
</feature>
<evidence type="ECO:0000256" key="10">
    <source>
        <dbReference type="RuleBase" id="RU003657"/>
    </source>
</evidence>
<dbReference type="InterPro" id="IPR000182">
    <property type="entry name" value="GNAT_dom"/>
</dbReference>
<evidence type="ECO:0000256" key="7">
    <source>
        <dbReference type="ARBA" id="ARBA00023102"/>
    </source>
</evidence>
<dbReference type="UniPathway" id="UPA00031">
    <property type="reaction ID" value="UER00009"/>
</dbReference>
<dbReference type="GO" id="GO:0003949">
    <property type="term" value="F:1-(5-phosphoribosyl)-5-[(5-phosphoribosylamino)methylideneamino]imidazole-4-carboxamide isomerase activity"/>
    <property type="evidence" value="ECO:0007669"/>
    <property type="project" value="UniProtKB-UniRule"/>
</dbReference>
<dbReference type="PANTHER" id="PTHR43090:SF2">
    <property type="entry name" value="1-(5-PHOSPHORIBOSYL)-5-[(5-PHOSPHORIBOSYLAMINO)METHYLIDENEAMINO] IMIDAZOLE-4-CARBOXAMIDE ISOMERASE"/>
    <property type="match status" value="1"/>
</dbReference>
<protein>
    <recommendedName>
        <fullName evidence="9 11">1-(5-phosphoribosyl)-5-[(5-phosphoribosylamino)methylideneamino] imidazole-4-carboxamide isomerase</fullName>
        <ecNumber evidence="9 11">5.3.1.16</ecNumber>
    </recommendedName>
    <alternativeName>
        <fullName evidence="9">Phosphoribosylformimino-5-aminoimidazole carboxamide ribotide isomerase</fullName>
    </alternativeName>
</protein>
<comment type="catalytic activity">
    <reaction evidence="1 9 11">
        <text>1-(5-phospho-beta-D-ribosyl)-5-[(5-phospho-beta-D-ribosylamino)methylideneamino]imidazole-4-carboxamide = 5-[(5-phospho-1-deoxy-D-ribulos-1-ylimino)methylamino]-1-(5-phospho-beta-D-ribosyl)imidazole-4-carboxamide</text>
        <dbReference type="Rhea" id="RHEA:15469"/>
        <dbReference type="ChEBI" id="CHEBI:58435"/>
        <dbReference type="ChEBI" id="CHEBI:58525"/>
        <dbReference type="EC" id="5.3.1.16"/>
    </reaction>
</comment>
<feature type="active site" description="Proton donor" evidence="9">
    <location>
        <position position="272"/>
    </location>
</feature>
<evidence type="ECO:0000256" key="2">
    <source>
        <dbReference type="ARBA" id="ARBA00004496"/>
    </source>
</evidence>
<keyword evidence="14" id="KW-1185">Reference proteome</keyword>
<dbReference type="Gene3D" id="3.40.630.30">
    <property type="match status" value="1"/>
</dbReference>
<dbReference type="PANTHER" id="PTHR43090">
    <property type="entry name" value="1-(5-PHOSPHORIBOSYL)-5-[(5-PHOSPHORIBOSYLAMINO)METHYLIDENEAMINO] IMIDAZOLE-4-CARBOXAMIDE ISOMERASE"/>
    <property type="match status" value="1"/>
</dbReference>
<dbReference type="RefSeq" id="WP_089708532.1">
    <property type="nucleotide sequence ID" value="NZ_FMAR01000001.1"/>
</dbReference>
<dbReference type="InterPro" id="IPR006062">
    <property type="entry name" value="His_biosynth"/>
</dbReference>
<feature type="domain" description="N-acetyltransferase" evidence="12">
    <location>
        <begin position="3"/>
        <end position="137"/>
    </location>
</feature>
<evidence type="ECO:0000256" key="5">
    <source>
        <dbReference type="ARBA" id="ARBA00022490"/>
    </source>
</evidence>
<proteinExistence type="inferred from homology"/>
<dbReference type="SUPFAM" id="SSF55729">
    <property type="entry name" value="Acyl-CoA N-acyltransferases (Nat)"/>
    <property type="match status" value="1"/>
</dbReference>
<dbReference type="EC" id="5.3.1.16" evidence="9 11"/>
<evidence type="ECO:0000256" key="9">
    <source>
        <dbReference type="HAMAP-Rule" id="MF_01014"/>
    </source>
</evidence>
<dbReference type="AlphaFoldDB" id="A0A1C3ZK29"/>
<dbReference type="Pfam" id="PF13673">
    <property type="entry name" value="Acetyltransf_10"/>
    <property type="match status" value="1"/>
</dbReference>
<dbReference type="Pfam" id="PF00977">
    <property type="entry name" value="His_biosynth"/>
    <property type="match status" value="1"/>
</dbReference>
<dbReference type="InterPro" id="IPR023016">
    <property type="entry name" value="HisA/PriA"/>
</dbReference>
<accession>A0A1C3ZK29</accession>
<dbReference type="InterPro" id="IPR044524">
    <property type="entry name" value="Isoase_HisA-like"/>
</dbReference>
<evidence type="ECO:0000313" key="14">
    <source>
        <dbReference type="Proteomes" id="UP000242818"/>
    </source>
</evidence>
<dbReference type="InterPro" id="IPR013785">
    <property type="entry name" value="Aldolase_TIM"/>
</dbReference>
<evidence type="ECO:0000256" key="8">
    <source>
        <dbReference type="ARBA" id="ARBA00023235"/>
    </source>
</evidence>
<dbReference type="InterPro" id="IPR016181">
    <property type="entry name" value="Acyl_CoA_acyltransferase"/>
</dbReference>
<dbReference type="CDD" id="cd04732">
    <property type="entry name" value="HisA"/>
    <property type="match status" value="1"/>
</dbReference>
<dbReference type="InterPro" id="IPR011060">
    <property type="entry name" value="RibuloseP-bd_barrel"/>
</dbReference>
<dbReference type="HAMAP" id="MF_01014">
    <property type="entry name" value="HisA"/>
    <property type="match status" value="1"/>
</dbReference>
<dbReference type="GO" id="GO:0016747">
    <property type="term" value="F:acyltransferase activity, transferring groups other than amino-acyl groups"/>
    <property type="evidence" value="ECO:0007669"/>
    <property type="project" value="InterPro"/>
</dbReference>
<dbReference type="InterPro" id="IPR006063">
    <property type="entry name" value="HisA_bact_arch"/>
</dbReference>
<evidence type="ECO:0000256" key="1">
    <source>
        <dbReference type="ARBA" id="ARBA00000901"/>
    </source>
</evidence>
<evidence type="ECO:0000259" key="12">
    <source>
        <dbReference type="PROSITE" id="PS51186"/>
    </source>
</evidence>
<dbReference type="OrthoDB" id="9807749at2"/>
<sequence>MSATIREITVTDTLPLRRDVLYPHKDLHEVLVENDGRGLHYGVFEANRLVAVGSLFINGASAQFRKLATAPDKQGKGYGKLLLRHMARVAQAQGVTLLWCHARNTAQSFYTPLGFVQAGDYFEREHLIFCRMELPLDTPSSPFEIIPAIDLIDGKCVRLTQGDYAQQKVYNENPLEVALYFEDLGIRRLHLVDLDGAKKGQVVNWKVLETIAGKTRLVIDFGGGVKTDKDINIIFESGAAMATVGSVAVKEPALFDGWIKQYGPQKIMLGADVKGEQMAVAGWLETTEVTIFDFLTARTAAGVQQVFCTDVAKDGLLQGPSIDLYKRLLEAFPHLYFIASGGVAGMKDIYDLQQIGCNAVIVGKAIYEGRITMEELKTFVRRNETVQRIYK</sequence>
<dbReference type="FunFam" id="3.20.20.70:FF:000009">
    <property type="entry name" value="1-(5-phosphoribosyl)-5-[(5-phosphoribosylamino)methylideneamino] imidazole-4-carboxamide isomerase"/>
    <property type="match status" value="1"/>
</dbReference>
<dbReference type="EMBL" id="FMAR01000001">
    <property type="protein sequence ID" value="SCB82688.1"/>
    <property type="molecule type" value="Genomic_DNA"/>
</dbReference>
<keyword evidence="5 9" id="KW-0963">Cytoplasm</keyword>
<keyword evidence="7 9" id="KW-0368">Histidine biosynthesis</keyword>
<reference evidence="13 14" key="1">
    <citation type="submission" date="2016-08" db="EMBL/GenBank/DDBJ databases">
        <authorList>
            <person name="Seilhamer J.J."/>
        </authorList>
    </citation>
    <scope>NUCLEOTIDE SEQUENCE [LARGE SCALE GENOMIC DNA]</scope>
    <source>
        <strain evidence="13 14">A37T2</strain>
    </source>
</reference>
<dbReference type="CDD" id="cd04301">
    <property type="entry name" value="NAT_SF"/>
    <property type="match status" value="1"/>
</dbReference>
<dbReference type="GO" id="GO:0000162">
    <property type="term" value="P:L-tryptophan biosynthetic process"/>
    <property type="evidence" value="ECO:0007669"/>
    <property type="project" value="TreeGrafter"/>
</dbReference>
<keyword evidence="6 9" id="KW-0028">Amino-acid biosynthesis</keyword>
<dbReference type="Gene3D" id="3.20.20.70">
    <property type="entry name" value="Aldolase class I"/>
    <property type="match status" value="1"/>
</dbReference>
<organism evidence="13 14">
    <name type="scientific">Chitinophaga costaii</name>
    <dbReference type="NCBI Taxonomy" id="1335309"/>
    <lineage>
        <taxon>Bacteria</taxon>
        <taxon>Pseudomonadati</taxon>
        <taxon>Bacteroidota</taxon>
        <taxon>Chitinophagia</taxon>
        <taxon>Chitinophagales</taxon>
        <taxon>Chitinophagaceae</taxon>
        <taxon>Chitinophaga</taxon>
    </lineage>
</organism>
<dbReference type="NCBIfam" id="TIGR00007">
    <property type="entry name" value="1-(5-phosphoribosyl)-5-[(5-phosphoribosylamino)methylideneamino]imidazole-4-carboxamide isomerase"/>
    <property type="match status" value="1"/>
</dbReference>
<comment type="pathway">
    <text evidence="3 9 11">Amino-acid biosynthesis; L-histidine biosynthesis; L-histidine from 5-phospho-alpha-D-ribose 1-diphosphate: step 4/9.</text>
</comment>
<dbReference type="SUPFAM" id="SSF51366">
    <property type="entry name" value="Ribulose-phoshate binding barrel"/>
    <property type="match status" value="1"/>
</dbReference>
<dbReference type="GO" id="GO:0000105">
    <property type="term" value="P:L-histidine biosynthetic process"/>
    <property type="evidence" value="ECO:0007669"/>
    <property type="project" value="UniProtKB-UniRule"/>
</dbReference>